<name>A0AAN9QHB8_CANGL</name>
<accession>A0AAN9QHB8</accession>
<comment type="caution">
    <text evidence="2">The sequence shown here is derived from an EMBL/GenBank/DDBJ whole genome shotgun (WGS) entry which is preliminary data.</text>
</comment>
<feature type="chain" id="PRO_5042845339" evidence="1">
    <location>
        <begin position="20"/>
        <end position="138"/>
    </location>
</feature>
<gene>
    <name evidence="2" type="ORF">VNO77_18115</name>
</gene>
<feature type="signal peptide" evidence="1">
    <location>
        <begin position="1"/>
        <end position="19"/>
    </location>
</feature>
<keyword evidence="3" id="KW-1185">Reference proteome</keyword>
<keyword evidence="1" id="KW-0732">Signal</keyword>
<proteinExistence type="predicted"/>
<protein>
    <submittedName>
        <fullName evidence="2">Uncharacterized protein</fullName>
    </submittedName>
</protein>
<evidence type="ECO:0000313" key="3">
    <source>
        <dbReference type="Proteomes" id="UP001367508"/>
    </source>
</evidence>
<dbReference type="Proteomes" id="UP001367508">
    <property type="component" value="Unassembled WGS sequence"/>
</dbReference>
<organism evidence="2 3">
    <name type="scientific">Canavalia gladiata</name>
    <name type="common">Sword bean</name>
    <name type="synonym">Dolichos gladiatus</name>
    <dbReference type="NCBI Taxonomy" id="3824"/>
    <lineage>
        <taxon>Eukaryota</taxon>
        <taxon>Viridiplantae</taxon>
        <taxon>Streptophyta</taxon>
        <taxon>Embryophyta</taxon>
        <taxon>Tracheophyta</taxon>
        <taxon>Spermatophyta</taxon>
        <taxon>Magnoliopsida</taxon>
        <taxon>eudicotyledons</taxon>
        <taxon>Gunneridae</taxon>
        <taxon>Pentapetalae</taxon>
        <taxon>rosids</taxon>
        <taxon>fabids</taxon>
        <taxon>Fabales</taxon>
        <taxon>Fabaceae</taxon>
        <taxon>Papilionoideae</taxon>
        <taxon>50 kb inversion clade</taxon>
        <taxon>NPAAA clade</taxon>
        <taxon>indigoferoid/millettioid clade</taxon>
        <taxon>Phaseoleae</taxon>
        <taxon>Canavalia</taxon>
    </lineage>
</organism>
<dbReference type="AlphaFoldDB" id="A0AAN9QHB8"/>
<reference evidence="2 3" key="1">
    <citation type="submission" date="2024-01" db="EMBL/GenBank/DDBJ databases">
        <title>The genomes of 5 underutilized Papilionoideae crops provide insights into root nodulation and disease resistanc.</title>
        <authorList>
            <person name="Jiang F."/>
        </authorList>
    </citation>
    <scope>NUCLEOTIDE SEQUENCE [LARGE SCALE GENOMIC DNA]</scope>
    <source>
        <strain evidence="2">LVBAO_FW01</strain>
        <tissue evidence="2">Leaves</tissue>
    </source>
</reference>
<dbReference type="EMBL" id="JAYMYQ010000004">
    <property type="protein sequence ID" value="KAK7337535.1"/>
    <property type="molecule type" value="Genomic_DNA"/>
</dbReference>
<evidence type="ECO:0000256" key="1">
    <source>
        <dbReference type="SAM" id="SignalP"/>
    </source>
</evidence>
<sequence>MYMLLVNFCFLFFESKVLSSNVLTPFRIWDDRCLNFQRLYWVSFGREWGFTQEEKVYLVELNGDLDGKPPITPTPPVNMAVWVLPCDGFVKLGVDGKSSLLFDYAIEALTRKKNLCWPTRVANINNLFIADPMEGFVP</sequence>
<evidence type="ECO:0000313" key="2">
    <source>
        <dbReference type="EMBL" id="KAK7337535.1"/>
    </source>
</evidence>